<organism evidence="1 2">
    <name type="scientific">Naganishia adeliensis</name>
    <dbReference type="NCBI Taxonomy" id="92952"/>
    <lineage>
        <taxon>Eukaryota</taxon>
        <taxon>Fungi</taxon>
        <taxon>Dikarya</taxon>
        <taxon>Basidiomycota</taxon>
        <taxon>Agaricomycotina</taxon>
        <taxon>Tremellomycetes</taxon>
        <taxon>Filobasidiales</taxon>
        <taxon>Filobasidiaceae</taxon>
        <taxon>Naganishia</taxon>
    </lineage>
</organism>
<gene>
    <name evidence="1" type="ORF">QFC20_000726</name>
</gene>
<dbReference type="EMBL" id="JASBWS010000004">
    <property type="protein sequence ID" value="KAJ9116055.1"/>
    <property type="molecule type" value="Genomic_DNA"/>
</dbReference>
<evidence type="ECO:0000313" key="2">
    <source>
        <dbReference type="Proteomes" id="UP001230649"/>
    </source>
</evidence>
<name>A0ACC2WY59_9TREE</name>
<sequence length="828" mass="92424">MSSETDDEPGPSRPLSNPASTPAVPKGYPNLQTATQIALTSWYPYLQAQTDDIPAKRIPKDCFKAGRLFESLEIHPIFGVDNARLWKPQYEGQMCWSSLLPEWGKALMKNQVDALRGYGVKVHMLSSESTMEERQAIEKDLASGHPLARLLYLTPEALFSRHFLNSLKKVVMQKELRRLVIDEAHCISEWGSSFRPALTASATARVQKDILQSLKMDPKYLYRCVEPFNRTNLYYEVRYRPEPDHDRLEDVKAYIHALHRRAPPHPTIPAKKSVVSGIIYCRSKALCDAVSEFLSINGVKARSFHRGLKGYTLDETLKKWLIGDIDCVVATIAFGMGIDKPDVRYVIHFDLPKSFEGYYQETGRAGRDGRIAKCLLYYSREDAWRLRRLVMMEEGKKKKGKEQEGSESDDDLHSGLDSFKTVQHFAENTKTCRHVAICRYFGEKIDEMDPSITELYCQKMCDVSSRPIHGQSKAKVSFHQVCAHPEKVALRASHLTEDVIIASQVPKRKECDLESLAPVNSVNFYNLDVRQSLALPPAAPAESRVPQRGLPVPAPRPAAKIQTIPAVNPYAAAVSAPMSSARRPFGLSANSNRTLPAVERKRPTYIIVEDPPIKPGKKVKTAEASPYAASPSLAASGTFNKPSKMKAFKTPFVTSPAVVSQQAAPRRVQNRLTQSCRYHAYHIFSANDKYIASLELDLSNGDMQVLAQCSQKIGLSLRNAGLKSVVKALNRALTPDTWLRLLGDQTDRQLKLQDKNKAILVAAKDSEYGARIDELVSAIESPSAWNALLTRQDASDDTEDDEVIALRALEKNILAYCSKASKRVAASV</sequence>
<comment type="caution">
    <text evidence="1">The sequence shown here is derived from an EMBL/GenBank/DDBJ whole genome shotgun (WGS) entry which is preliminary data.</text>
</comment>
<proteinExistence type="predicted"/>
<protein>
    <submittedName>
        <fullName evidence="1">Uncharacterized protein</fullName>
    </submittedName>
</protein>
<dbReference type="Proteomes" id="UP001230649">
    <property type="component" value="Unassembled WGS sequence"/>
</dbReference>
<evidence type="ECO:0000313" key="1">
    <source>
        <dbReference type="EMBL" id="KAJ9116055.1"/>
    </source>
</evidence>
<accession>A0ACC2WY59</accession>
<keyword evidence="2" id="KW-1185">Reference proteome</keyword>
<reference evidence="1" key="1">
    <citation type="submission" date="2023-04" db="EMBL/GenBank/DDBJ databases">
        <title>Draft Genome sequencing of Naganishia species isolated from polar environments using Oxford Nanopore Technology.</title>
        <authorList>
            <person name="Leo P."/>
            <person name="Venkateswaran K."/>
        </authorList>
    </citation>
    <scope>NUCLEOTIDE SEQUENCE</scope>
    <source>
        <strain evidence="1">MNA-CCFEE 5262</strain>
    </source>
</reference>